<reference evidence="1 2" key="1">
    <citation type="submission" date="2017-04" db="EMBL/GenBank/DDBJ databases">
        <title>Bacillus krulwichiae AM31D Genome sequencing and assembly.</title>
        <authorList>
            <person name="Krulwich T.A."/>
            <person name="Anastor L."/>
            <person name="Ehrlich R."/>
            <person name="Ehrlich G.D."/>
            <person name="Janto B."/>
        </authorList>
    </citation>
    <scope>NUCLEOTIDE SEQUENCE [LARGE SCALE GENOMIC DNA]</scope>
    <source>
        <strain evidence="1 2">AM31D</strain>
    </source>
</reference>
<evidence type="ECO:0000313" key="1">
    <source>
        <dbReference type="EMBL" id="ARK32445.1"/>
    </source>
</evidence>
<dbReference type="KEGG" id="bkw:BkAM31D_22705"/>
<keyword evidence="2" id="KW-1185">Reference proteome</keyword>
<proteinExistence type="predicted"/>
<dbReference type="EMBL" id="CP020814">
    <property type="protein sequence ID" value="ARK32445.1"/>
    <property type="molecule type" value="Genomic_DNA"/>
</dbReference>
<organism evidence="1 2">
    <name type="scientific">Halalkalibacter krulwichiae</name>
    <dbReference type="NCBI Taxonomy" id="199441"/>
    <lineage>
        <taxon>Bacteria</taxon>
        <taxon>Bacillati</taxon>
        <taxon>Bacillota</taxon>
        <taxon>Bacilli</taxon>
        <taxon>Bacillales</taxon>
        <taxon>Bacillaceae</taxon>
        <taxon>Halalkalibacter</taxon>
    </lineage>
</organism>
<name>A0A1X9MG57_9BACI</name>
<dbReference type="Proteomes" id="UP000193006">
    <property type="component" value="Chromosome"/>
</dbReference>
<protein>
    <recommendedName>
        <fullName evidence="3">Mu-like prophage protein Com</fullName>
    </recommendedName>
</protein>
<dbReference type="AlphaFoldDB" id="A0A1X9MG57"/>
<gene>
    <name evidence="1" type="ORF">BkAM31D_22705</name>
</gene>
<accession>A0A1X9MG57</accession>
<sequence length="68" mass="7684">MIKEFELTRVECPACGYRMLDKGDEAAGLVQTKCTRCKRVWEVELETGNFKQVSGKPITRRKGDSDSS</sequence>
<dbReference type="RefSeq" id="WP_066157486.1">
    <property type="nucleotide sequence ID" value="NZ_CP020814.1"/>
</dbReference>
<evidence type="ECO:0000313" key="2">
    <source>
        <dbReference type="Proteomes" id="UP000193006"/>
    </source>
</evidence>
<dbReference type="STRING" id="199441.BkAM31D_22705"/>
<evidence type="ECO:0008006" key="3">
    <source>
        <dbReference type="Google" id="ProtNLM"/>
    </source>
</evidence>